<feature type="region of interest" description="Disordered" evidence="6">
    <location>
        <begin position="2251"/>
        <end position="2282"/>
    </location>
</feature>
<feature type="region of interest" description="Disordered" evidence="6">
    <location>
        <begin position="1763"/>
        <end position="1812"/>
    </location>
</feature>
<feature type="compositionally biased region" description="Basic and acidic residues" evidence="6">
    <location>
        <begin position="1582"/>
        <end position="1594"/>
    </location>
</feature>
<dbReference type="InterPro" id="IPR050329">
    <property type="entry name" value="GLI_C2H2-zinc-finger"/>
</dbReference>
<feature type="region of interest" description="Disordered" evidence="6">
    <location>
        <begin position="223"/>
        <end position="270"/>
    </location>
</feature>
<feature type="compositionally biased region" description="Basic and acidic residues" evidence="6">
    <location>
        <begin position="312"/>
        <end position="337"/>
    </location>
</feature>
<dbReference type="SMART" id="SM00355">
    <property type="entry name" value="ZnF_C2H2"/>
    <property type="match status" value="15"/>
</dbReference>
<dbReference type="SUPFAM" id="SSF57667">
    <property type="entry name" value="beta-beta-alpha zinc fingers"/>
    <property type="match status" value="7"/>
</dbReference>
<evidence type="ECO:0000256" key="1">
    <source>
        <dbReference type="ARBA" id="ARBA00022723"/>
    </source>
</evidence>
<dbReference type="GO" id="GO:0000978">
    <property type="term" value="F:RNA polymerase II cis-regulatory region sequence-specific DNA binding"/>
    <property type="evidence" value="ECO:0007669"/>
    <property type="project" value="TreeGrafter"/>
</dbReference>
<keyword evidence="3" id="KW-0863">Zinc-finger</keyword>
<feature type="region of interest" description="Disordered" evidence="6">
    <location>
        <begin position="1228"/>
        <end position="1247"/>
    </location>
</feature>
<protein>
    <submittedName>
        <fullName evidence="7">---NA</fullName>
    </submittedName>
</protein>
<gene>
    <name evidence="7" type="ORF">PACLA_8A035102</name>
</gene>
<feature type="region of interest" description="Disordered" evidence="6">
    <location>
        <begin position="1407"/>
        <end position="1434"/>
    </location>
</feature>
<keyword evidence="2" id="KW-0677">Repeat</keyword>
<feature type="compositionally biased region" description="Polar residues" evidence="6">
    <location>
        <begin position="1773"/>
        <end position="1792"/>
    </location>
</feature>
<feature type="compositionally biased region" description="Basic and acidic residues" evidence="6">
    <location>
        <begin position="1199"/>
        <end position="1219"/>
    </location>
</feature>
<evidence type="ECO:0000256" key="5">
    <source>
        <dbReference type="SAM" id="Coils"/>
    </source>
</evidence>
<evidence type="ECO:0000313" key="7">
    <source>
        <dbReference type="EMBL" id="CAB3984102.1"/>
    </source>
</evidence>
<dbReference type="Gene3D" id="3.30.160.60">
    <property type="entry name" value="Classic Zinc Finger"/>
    <property type="match status" value="8"/>
</dbReference>
<dbReference type="GO" id="GO:0000981">
    <property type="term" value="F:DNA-binding transcription factor activity, RNA polymerase II-specific"/>
    <property type="evidence" value="ECO:0007669"/>
    <property type="project" value="TreeGrafter"/>
</dbReference>
<feature type="compositionally biased region" description="Polar residues" evidence="6">
    <location>
        <begin position="765"/>
        <end position="775"/>
    </location>
</feature>
<dbReference type="PROSITE" id="PS00028">
    <property type="entry name" value="ZINC_FINGER_C2H2_1"/>
    <property type="match status" value="14"/>
</dbReference>
<feature type="region of interest" description="Disordered" evidence="6">
    <location>
        <begin position="1333"/>
        <end position="1385"/>
    </location>
</feature>
<feature type="region of interest" description="Disordered" evidence="6">
    <location>
        <begin position="1131"/>
        <end position="1174"/>
    </location>
</feature>
<dbReference type="Pfam" id="PF00096">
    <property type="entry name" value="zf-C2H2"/>
    <property type="match status" value="8"/>
</dbReference>
<keyword evidence="1" id="KW-0479">Metal-binding</keyword>
<feature type="compositionally biased region" description="Polar residues" evidence="6">
    <location>
        <begin position="727"/>
        <end position="746"/>
    </location>
</feature>
<feature type="region of interest" description="Disordered" evidence="6">
    <location>
        <begin position="1439"/>
        <end position="1458"/>
    </location>
</feature>
<feature type="compositionally biased region" description="Polar residues" evidence="6">
    <location>
        <begin position="1134"/>
        <end position="1144"/>
    </location>
</feature>
<evidence type="ECO:0000256" key="2">
    <source>
        <dbReference type="ARBA" id="ARBA00022737"/>
    </source>
</evidence>
<organism evidence="7 8">
    <name type="scientific">Paramuricea clavata</name>
    <name type="common">Red gorgonian</name>
    <name type="synonym">Violescent sea-whip</name>
    <dbReference type="NCBI Taxonomy" id="317549"/>
    <lineage>
        <taxon>Eukaryota</taxon>
        <taxon>Metazoa</taxon>
        <taxon>Cnidaria</taxon>
        <taxon>Anthozoa</taxon>
        <taxon>Octocorallia</taxon>
        <taxon>Malacalcyonacea</taxon>
        <taxon>Plexauridae</taxon>
        <taxon>Paramuricea</taxon>
    </lineage>
</organism>
<evidence type="ECO:0000313" key="8">
    <source>
        <dbReference type="Proteomes" id="UP001152795"/>
    </source>
</evidence>
<comment type="caution">
    <text evidence="7">The sequence shown here is derived from an EMBL/GenBank/DDBJ whole genome shotgun (WGS) entry which is preliminary data.</text>
</comment>
<reference evidence="7" key="1">
    <citation type="submission" date="2020-04" db="EMBL/GenBank/DDBJ databases">
        <authorList>
            <person name="Alioto T."/>
            <person name="Alioto T."/>
            <person name="Gomez Garrido J."/>
        </authorList>
    </citation>
    <scope>NUCLEOTIDE SEQUENCE</scope>
    <source>
        <strain evidence="7">A484AB</strain>
    </source>
</reference>
<dbReference type="PANTHER" id="PTHR19818">
    <property type="entry name" value="ZINC FINGER PROTEIN ZIC AND GLI"/>
    <property type="match status" value="1"/>
</dbReference>
<evidence type="ECO:0000256" key="4">
    <source>
        <dbReference type="ARBA" id="ARBA00022833"/>
    </source>
</evidence>
<feature type="compositionally biased region" description="Basic and acidic residues" evidence="6">
    <location>
        <begin position="1160"/>
        <end position="1171"/>
    </location>
</feature>
<keyword evidence="4" id="KW-0862">Zinc</keyword>
<feature type="region of interest" description="Disordered" evidence="6">
    <location>
        <begin position="763"/>
        <end position="792"/>
    </location>
</feature>
<feature type="compositionally biased region" description="Basic and acidic residues" evidence="6">
    <location>
        <begin position="1623"/>
        <end position="1650"/>
    </location>
</feature>
<feature type="compositionally biased region" description="Acidic residues" evidence="6">
    <location>
        <begin position="780"/>
        <end position="792"/>
    </location>
</feature>
<feature type="compositionally biased region" description="Basic and acidic residues" evidence="6">
    <location>
        <begin position="1372"/>
        <end position="1383"/>
    </location>
</feature>
<dbReference type="GO" id="GO:0008270">
    <property type="term" value="F:zinc ion binding"/>
    <property type="evidence" value="ECO:0007669"/>
    <property type="project" value="UniProtKB-KW"/>
</dbReference>
<name>A0A6S7G5E4_PARCT</name>
<feature type="compositionally biased region" description="Basic and acidic residues" evidence="6">
    <location>
        <begin position="601"/>
        <end position="614"/>
    </location>
</feature>
<dbReference type="PANTHER" id="PTHR19818:SF159">
    <property type="entry name" value="C2H2-TYPE DOMAIN-CONTAINING PROTEIN"/>
    <property type="match status" value="1"/>
</dbReference>
<proteinExistence type="predicted"/>
<keyword evidence="8" id="KW-1185">Reference proteome</keyword>
<evidence type="ECO:0000256" key="3">
    <source>
        <dbReference type="ARBA" id="ARBA00022771"/>
    </source>
</evidence>
<keyword evidence="5" id="KW-0175">Coiled coil</keyword>
<dbReference type="Proteomes" id="UP001152795">
    <property type="component" value="Unassembled WGS sequence"/>
</dbReference>
<dbReference type="GO" id="GO:0005634">
    <property type="term" value="C:nucleus"/>
    <property type="evidence" value="ECO:0007669"/>
    <property type="project" value="UniProtKB-ARBA"/>
</dbReference>
<feature type="region of interest" description="Disordered" evidence="6">
    <location>
        <begin position="721"/>
        <end position="746"/>
    </location>
</feature>
<feature type="region of interest" description="Disordered" evidence="6">
    <location>
        <begin position="294"/>
        <end position="342"/>
    </location>
</feature>
<feature type="compositionally biased region" description="Basic and acidic residues" evidence="6">
    <location>
        <begin position="1411"/>
        <end position="1432"/>
    </location>
</feature>
<feature type="region of interest" description="Disordered" evidence="6">
    <location>
        <begin position="1545"/>
        <end position="1594"/>
    </location>
</feature>
<feature type="region of interest" description="Disordered" evidence="6">
    <location>
        <begin position="1619"/>
        <end position="1656"/>
    </location>
</feature>
<evidence type="ECO:0000256" key="6">
    <source>
        <dbReference type="SAM" id="MobiDB-lite"/>
    </source>
</evidence>
<feature type="coiled-coil region" evidence="5">
    <location>
        <begin position="1878"/>
        <end position="1912"/>
    </location>
</feature>
<dbReference type="InterPro" id="IPR013087">
    <property type="entry name" value="Znf_C2H2_type"/>
</dbReference>
<dbReference type="EMBL" id="CACRXK020000696">
    <property type="protein sequence ID" value="CAB3984102.1"/>
    <property type="molecule type" value="Genomic_DNA"/>
</dbReference>
<accession>A0A6S7G5E4</accession>
<dbReference type="PROSITE" id="PS50157">
    <property type="entry name" value="ZINC_FINGER_C2H2_2"/>
    <property type="match status" value="14"/>
</dbReference>
<dbReference type="GO" id="GO:0045944">
    <property type="term" value="P:positive regulation of transcription by RNA polymerase II"/>
    <property type="evidence" value="ECO:0007669"/>
    <property type="project" value="UniProtKB-ARBA"/>
</dbReference>
<feature type="region of interest" description="Disordered" evidence="6">
    <location>
        <begin position="601"/>
        <end position="643"/>
    </location>
</feature>
<feature type="region of interest" description="Disordered" evidence="6">
    <location>
        <begin position="1198"/>
        <end position="1219"/>
    </location>
</feature>
<feature type="compositionally biased region" description="Basic and acidic residues" evidence="6">
    <location>
        <begin position="233"/>
        <end position="261"/>
    </location>
</feature>
<feature type="compositionally biased region" description="Polar residues" evidence="6">
    <location>
        <begin position="294"/>
        <end position="306"/>
    </location>
</feature>
<sequence>MLSKLMNSRYEQNGEILILYNTTHSQSERDILVKEQGDGTSGNLIASNQISYGNRVIDEDERNLASKEQERASIDSREHSLTKCPYCETVFPYSLVELHAQTCSGNVANQTAGNDQENVKRCQYCRSIFPDSSLEQHIQTCSQRKIHQCSECNKVFRIRSKLLIHQQSHSDERSHSCHICAKTFKFKSGLTRHMRQQHSGGETTDVKTTLCEELQGLEYSSLQDDVNGGEEENSVKEGENFGLQHFDKPKTDLKTSRRRVECGSSLDDVNHQTSNDYQMVVYENRHENYKENNFVKQHSDAATTDLKTPRQGQEKRSYLQKGNDQDSFKENEHRESTESNIRGEMFRKDKNSFEIEEKYLKRNNAVECEENDIELNFEMNPGPSGIFSECYPNVTPPFNTQNCGDSKVYKCQECPRIFAKPSRLAIHRRTHSDEKLFTCGICQQTFKYKGSLNRHVKEQHYGQGRKSFSMVIDGQPRKEPENCSSVEKIEFRNDDMYLMNVDESNDGVFRHWKERHYSQGRKSFSMMVDERNELENSSSLEKTKFDNDECLVSLKKSLQNKDEVGHRESLSKVVDERNENCSSWEKMKSRNDDQDLLKQHEDLENKETRRKSLDKGQNVNFRQDGKTVAPLDESSFENEENNAEVQKHVQQEQNNLSMIFDERQEDEESLSSQDEISFENVYNTNERNARDNETFIYGEYDFGENSLEQEENNVSMVFDRGQGGEKSLSSQDESSFENMDNSTESHTINTETCKYGESDFEVQESLRQAESGTNRRNLEEDSFELGEDHSEEGENIFEVKSRPTGASNECFTNALVNIQRGGEDKLYQCDVCQKYIKRSTWWNHKLTHNDDMSFTCEFCWKYFKYKGSLSRHVKEQHYGLGRRSVKMALDKSLGNNISCSTQERDSLHKEEQIIKDVHCEESNSNEIIINRRMICDKKPGNDNSCSSKTEYSSQKGVNNYGAILNEGDNRDVNFKEKSFDPSMIFDKTLGNNNIYSSQKKVNNFGSTKNDEKLEQSNTKVKEKHLNTKHGHFDDAQSNDATKLMEGDVYMQENDNLDEGESSLQETQQEEGTLANRQYQFDACHDNLENLPSEITCEICGKCFKHKGSLTRHVKEQHYGLGRKSLKMVPEENQGKVNCLSSSGKDSPRNRVDSFGSMNEVNDKDGDSKDRNVNPSVKFIASQGINDVREEAFEVEQSDFEMKEIDENEHSEKDNFIKENSFENVLHEVDQEERTSESQQDNFDDERTDGATMAKEGFARENDNLNKNGRSFENDLHEIDQEERQLDGKQDSFNAHDDKFENSRVEFSCDFCGKHFKHQPSLCRHVKEQHYGLGRKSSKMVPDENQGKVNCLPSSGKDSPRNRVDSFGSMNEVDCKDGDSKDRNVNPSVKFIASQGINDVREEAFEVEQSDFEMKESDENEHSEKDNFIKENSFENVLDEVDQEERTSESQQDNFDDEQTNDATMMKEGFAQENDNLNKNGRSFEHDFQEIDQEERQLDSKQDSFNAYDDKFENSRVEFSCDFCGKHFKHQPSLCRHVKEQHYGLRRKSSKMVPDENQGKVDCLPSSGKDSPRNRVDSFGPMKKVDYRDGDSKDRNINPSVKFIASQGINDVREEAFEVEQSDFEMKESDENEHSEMKESDENEHSEKDNFIKGNSFENVLDEIDQEERTSESQQDNFDDEQTNNATMAQEGFAQENDHLNKNGCSFEHDLQEIDQEERQLDSKQDSFNAHDDKFENSRAEFSCDFCGKHFKHQPSLCRHVKEQHYGMRRKSSRVLSSERQNNANSCSSQKNVNLPDEFSNPKAILNDNNDGNLKEKSCEPRLIFDEEQGSENGCSSLRKDHLQNSLGETVKEVDNDYKDENSEQSNFEIKETSEHEQNHTTQNKENDFQQRLQEIEQEKRKLEHDNVDVYDEKLENVQPNVSEESKVQQSHLKMERCSEVEVFKCEDCPKMFRNRTALRKHKRIHSDEMSFTCEFCQQTFKYKGSLNRHVKEQHYGLGRKSVRKMSDERVANNSECSTVGKVNPGSIVNEVLYKDINFTEKNCEQNNVEKRTTDKRQVGDVATTSKEGKFFMQEKSTFKRKFHENQQQETNLDTTQENFVHDRLERAKNRILQEQSSSEMKDQNLDITQNNFDAYHLEYLKDKKIHRCFQCPRTFWKRSELREHAYKHTDVKSFACALCGKAFKFRSGLVRHNRKEHKGTRLIENVVSENKNPGIEGFSEETLQQERGAFENDLGNKEYSEFREGFRRIKPTKRKISGGDERSRVQKRCLNSGSEDSSDFGEDFGASRLRKRKFGGGDECFKTIVNENSGIQDGSFSNSLNEEISTQSVRQNLPIKKKPSMYNCNKCDATFKDLCDFLAHQRIHK</sequence>
<dbReference type="InterPro" id="IPR036236">
    <property type="entry name" value="Znf_C2H2_sf"/>
</dbReference>
<dbReference type="OrthoDB" id="8922241at2759"/>